<accession>I6ZK88</accession>
<dbReference type="Pfam" id="PF21262">
    <property type="entry name" value="RRP40_S1"/>
    <property type="match status" value="1"/>
</dbReference>
<dbReference type="SUPFAM" id="SSF54791">
    <property type="entry name" value="Eukaryotic type KH-domain (KH-domain type I)"/>
    <property type="match status" value="1"/>
</dbReference>
<dbReference type="InterPro" id="IPR026699">
    <property type="entry name" value="Exosome_RNA_bind1/RRP40/RRP4"/>
</dbReference>
<sequence>MLTKIRNVLPGDEVSSNDSKSLGIHENKAMIVGTLCRASRHLFVISKTNRYHPCIDDIVIGKAILTSQDIHRMDLGGMVGVLPSLSFTNATKRNKPEISKGDYLLCKIARMGIEPLLTCLGEGFGKLNGVVLPLDPWKVRLLYLSTALSTIGKKYKFRIALGLNGFVWIEAEKDTDIRDIYHLLHEDPQASLSA</sequence>
<evidence type="ECO:0000256" key="3">
    <source>
        <dbReference type="ARBA" id="ARBA00022884"/>
    </source>
</evidence>
<gene>
    <name evidence="5" type="ordered locus">EROM_090610</name>
</gene>
<dbReference type="GeneID" id="20564285"/>
<dbReference type="Pfam" id="PF15985">
    <property type="entry name" value="KH_6"/>
    <property type="match status" value="1"/>
</dbReference>
<dbReference type="GO" id="GO:0071051">
    <property type="term" value="P:poly(A)-dependent snoRNA 3'-end processing"/>
    <property type="evidence" value="ECO:0007669"/>
    <property type="project" value="TreeGrafter"/>
</dbReference>
<dbReference type="EMBL" id="CP003527">
    <property type="protein sequence ID" value="AFN83678.1"/>
    <property type="molecule type" value="Genomic_DNA"/>
</dbReference>
<protein>
    <submittedName>
        <fullName evidence="5">S1-like RNA-binding domain-containing protein</fullName>
    </submittedName>
</protein>
<dbReference type="VEuPathDB" id="MicrosporidiaDB:EROM_090610"/>
<evidence type="ECO:0000313" key="6">
    <source>
        <dbReference type="Proteomes" id="UP000010094"/>
    </source>
</evidence>
<keyword evidence="3" id="KW-0694">RNA-binding</keyword>
<dbReference type="GO" id="GO:0071034">
    <property type="term" value="P:CUT catabolic process"/>
    <property type="evidence" value="ECO:0007669"/>
    <property type="project" value="TreeGrafter"/>
</dbReference>
<organism evidence="5 6">
    <name type="scientific">Encephalitozoon romaleae (strain SJ-2008)</name>
    <name type="common">Microsporidian parasite</name>
    <dbReference type="NCBI Taxonomy" id="1178016"/>
    <lineage>
        <taxon>Eukaryota</taxon>
        <taxon>Fungi</taxon>
        <taxon>Fungi incertae sedis</taxon>
        <taxon>Microsporidia</taxon>
        <taxon>Unikaryonidae</taxon>
        <taxon>Encephalitozoon</taxon>
    </lineage>
</organism>
<dbReference type="GO" id="GO:0071038">
    <property type="term" value="P:TRAMP-dependent tRNA surveillance pathway"/>
    <property type="evidence" value="ECO:0007669"/>
    <property type="project" value="TreeGrafter"/>
</dbReference>
<evidence type="ECO:0000259" key="4">
    <source>
        <dbReference type="Pfam" id="PF15985"/>
    </source>
</evidence>
<dbReference type="GO" id="GO:0000176">
    <property type="term" value="C:nuclear exosome (RNase complex)"/>
    <property type="evidence" value="ECO:0007669"/>
    <property type="project" value="TreeGrafter"/>
</dbReference>
<proteinExistence type="predicted"/>
<dbReference type="GO" id="GO:0034475">
    <property type="term" value="P:U4 snRNA 3'-end processing"/>
    <property type="evidence" value="ECO:0007669"/>
    <property type="project" value="TreeGrafter"/>
</dbReference>
<evidence type="ECO:0000256" key="1">
    <source>
        <dbReference type="ARBA" id="ARBA00004123"/>
    </source>
</evidence>
<dbReference type="AlphaFoldDB" id="I6ZK88"/>
<dbReference type="Gene3D" id="3.30.1370.10">
    <property type="entry name" value="K Homology domain, type 1"/>
    <property type="match status" value="1"/>
</dbReference>
<dbReference type="GO" id="GO:0000177">
    <property type="term" value="C:cytoplasmic exosome (RNase complex)"/>
    <property type="evidence" value="ECO:0007669"/>
    <property type="project" value="TreeGrafter"/>
</dbReference>
<reference evidence="5" key="1">
    <citation type="journal article" date="2012" name="Proc. Natl. Acad. Sci. U.S.A.">
        <title>Gain and loss of multiple functionally related, horizontally transferred genes in the reduced genomes of two microsporidian parasites.</title>
        <authorList>
            <person name="Pombert J.-F."/>
            <person name="Selman M."/>
            <person name="Burki F."/>
            <person name="Bardell F.T."/>
            <person name="Farinelli L."/>
            <person name="Solter L.F."/>
            <person name="Whitman D.W."/>
            <person name="Weiss L.M."/>
            <person name="Corradi N."/>
            <person name="Keeling P.J."/>
        </authorList>
    </citation>
    <scope>NUCLEOTIDE SEQUENCE [LARGE SCALE GENOMIC DNA]</scope>
    <source>
        <strain evidence="5">SJ-2008</strain>
    </source>
</reference>
<dbReference type="InterPro" id="IPR004088">
    <property type="entry name" value="KH_dom_type_1"/>
</dbReference>
<comment type="subcellular location">
    <subcellularLocation>
        <location evidence="1">Nucleus</location>
    </subcellularLocation>
</comment>
<dbReference type="InterPro" id="IPR036612">
    <property type="entry name" value="KH_dom_type_1_sf"/>
</dbReference>
<dbReference type="HOGENOM" id="CLU_069847_2_0_1"/>
<dbReference type="PANTHER" id="PTHR21321">
    <property type="entry name" value="PNAS-3 RELATED"/>
    <property type="match status" value="1"/>
</dbReference>
<dbReference type="GO" id="GO:0071035">
    <property type="term" value="P:nuclear polyadenylation-dependent rRNA catabolic process"/>
    <property type="evidence" value="ECO:0007669"/>
    <property type="project" value="TreeGrafter"/>
</dbReference>
<dbReference type="KEGG" id="ero:EROM_090610"/>
<dbReference type="OrthoDB" id="340500at2759"/>
<evidence type="ECO:0000313" key="5">
    <source>
        <dbReference type="EMBL" id="AFN83678.1"/>
    </source>
</evidence>
<keyword evidence="2" id="KW-0271">Exosome</keyword>
<dbReference type="SUPFAM" id="SSF50249">
    <property type="entry name" value="Nucleic acid-binding proteins"/>
    <property type="match status" value="1"/>
</dbReference>
<dbReference type="GO" id="GO:0000467">
    <property type="term" value="P:exonucleolytic trimming to generate mature 3'-end of 5.8S rRNA from tricistronic rRNA transcript (SSU-rRNA, 5.8S rRNA, LSU-rRNA)"/>
    <property type="evidence" value="ECO:0007669"/>
    <property type="project" value="TreeGrafter"/>
</dbReference>
<name>I6ZK88_ENCRO</name>
<dbReference type="Proteomes" id="UP000010094">
    <property type="component" value="Chromosome IXb"/>
</dbReference>
<dbReference type="GO" id="GO:0003723">
    <property type="term" value="F:RNA binding"/>
    <property type="evidence" value="ECO:0007669"/>
    <property type="project" value="UniProtKB-KW"/>
</dbReference>
<keyword evidence="6" id="KW-1185">Reference proteome</keyword>
<dbReference type="InterPro" id="IPR012340">
    <property type="entry name" value="NA-bd_OB-fold"/>
</dbReference>
<dbReference type="Gene3D" id="2.40.50.140">
    <property type="entry name" value="Nucleic acid-binding proteins"/>
    <property type="match status" value="1"/>
</dbReference>
<feature type="domain" description="K Homology" evidence="4">
    <location>
        <begin position="129"/>
        <end position="172"/>
    </location>
</feature>
<dbReference type="PANTHER" id="PTHR21321:SF1">
    <property type="entry name" value="EXOSOME COMPLEX COMPONENT RRP40"/>
    <property type="match status" value="1"/>
</dbReference>
<evidence type="ECO:0000256" key="2">
    <source>
        <dbReference type="ARBA" id="ARBA00022835"/>
    </source>
</evidence>
<dbReference type="RefSeq" id="XP_009265175.1">
    <property type="nucleotide sequence ID" value="XM_009266900.1"/>
</dbReference>